<reference evidence="3" key="1">
    <citation type="journal article" date="2019" name="Int. J. Syst. Evol. Microbiol.">
        <title>The Global Catalogue of Microorganisms (GCM) 10K type strain sequencing project: providing services to taxonomists for standard genome sequencing and annotation.</title>
        <authorList>
            <consortium name="The Broad Institute Genomics Platform"/>
            <consortium name="The Broad Institute Genome Sequencing Center for Infectious Disease"/>
            <person name="Wu L."/>
            <person name="Ma J."/>
        </authorList>
    </citation>
    <scope>NUCLEOTIDE SEQUENCE [LARGE SCALE GENOMIC DNA]</scope>
    <source>
        <strain evidence="3">JCM 16548</strain>
    </source>
</reference>
<dbReference type="Gene3D" id="3.40.50.1820">
    <property type="entry name" value="alpha/beta hydrolase"/>
    <property type="match status" value="1"/>
</dbReference>
<sequence>MSLTSPVLVWIVGALAVIVPVGLIVVWGRGPGGLGGRLLRLVGVVVCQVLAIGAVGLYANNEYGFYTSWGEVIGESDAGGGAIDLTGLVPGNGSQGTVKTITVRVPGAKGPEAARLPVLVWLPKQYDELRNRLTKFPTLMVLPGQPSTPQAMFNGFGFAAQATQAIDSGKVPPFIAVFPPLMIDAPRDTECTNVPGGPQAETWLATSVRQQVIKRFRSDPSGARWSSLGFSTGGFCSAKLLLRSRTEFSAAVSIGGYFDAETDSTTGDLFGGSRQLRNENSPIWLIKQPPQRQTNLLIVASKTDADTWKPGATYADTSQMVTQSSGIPGVATLLLPRGGHNYSTYKPTLPQSLVWLKQVGAL</sequence>
<dbReference type="Proteomes" id="UP001500051">
    <property type="component" value="Unassembled WGS sequence"/>
</dbReference>
<evidence type="ECO:0000256" key="1">
    <source>
        <dbReference type="SAM" id="Phobius"/>
    </source>
</evidence>
<dbReference type="GO" id="GO:0016787">
    <property type="term" value="F:hydrolase activity"/>
    <property type="evidence" value="ECO:0007669"/>
    <property type="project" value="UniProtKB-KW"/>
</dbReference>
<keyword evidence="2" id="KW-0378">Hydrolase</keyword>
<dbReference type="InterPro" id="IPR000801">
    <property type="entry name" value="Esterase-like"/>
</dbReference>
<evidence type="ECO:0000313" key="3">
    <source>
        <dbReference type="Proteomes" id="UP001500051"/>
    </source>
</evidence>
<name>A0ABP7CXY5_9ACTN</name>
<comment type="caution">
    <text evidence="2">The sequence shown here is derived from an EMBL/GenBank/DDBJ whole genome shotgun (WGS) entry which is preliminary data.</text>
</comment>
<keyword evidence="1" id="KW-0472">Membrane</keyword>
<dbReference type="SUPFAM" id="SSF53474">
    <property type="entry name" value="alpha/beta-Hydrolases"/>
    <property type="match status" value="1"/>
</dbReference>
<feature type="transmembrane region" description="Helical" evidence="1">
    <location>
        <begin position="38"/>
        <end position="59"/>
    </location>
</feature>
<evidence type="ECO:0000313" key="2">
    <source>
        <dbReference type="EMBL" id="GAA3696438.1"/>
    </source>
</evidence>
<dbReference type="PANTHER" id="PTHR48098">
    <property type="entry name" value="ENTEROCHELIN ESTERASE-RELATED"/>
    <property type="match status" value="1"/>
</dbReference>
<organism evidence="2 3">
    <name type="scientific">Microlunatus aurantiacus</name>
    <dbReference type="NCBI Taxonomy" id="446786"/>
    <lineage>
        <taxon>Bacteria</taxon>
        <taxon>Bacillati</taxon>
        <taxon>Actinomycetota</taxon>
        <taxon>Actinomycetes</taxon>
        <taxon>Propionibacteriales</taxon>
        <taxon>Propionibacteriaceae</taxon>
        <taxon>Microlunatus</taxon>
    </lineage>
</organism>
<keyword evidence="1" id="KW-1133">Transmembrane helix</keyword>
<dbReference type="InterPro" id="IPR029058">
    <property type="entry name" value="AB_hydrolase_fold"/>
</dbReference>
<protein>
    <submittedName>
        <fullName evidence="2">Alpha/beta hydrolase-fold protein</fullName>
    </submittedName>
</protein>
<keyword evidence="1" id="KW-0812">Transmembrane</keyword>
<proteinExistence type="predicted"/>
<gene>
    <name evidence="2" type="ORF">GCM10022204_10530</name>
</gene>
<feature type="transmembrane region" description="Helical" evidence="1">
    <location>
        <begin position="6"/>
        <end position="26"/>
    </location>
</feature>
<accession>A0ABP7CXY5</accession>
<dbReference type="EMBL" id="BAAAYX010000002">
    <property type="protein sequence ID" value="GAA3696438.1"/>
    <property type="molecule type" value="Genomic_DNA"/>
</dbReference>
<dbReference type="RefSeq" id="WP_344811213.1">
    <property type="nucleotide sequence ID" value="NZ_BAAAYX010000002.1"/>
</dbReference>
<dbReference type="InterPro" id="IPR050583">
    <property type="entry name" value="Mycobacterial_A85_antigen"/>
</dbReference>
<dbReference type="PANTHER" id="PTHR48098:SF1">
    <property type="entry name" value="DIACYLGLYCEROL ACYLTRANSFERASE_MYCOLYLTRANSFERASE AG85A"/>
    <property type="match status" value="1"/>
</dbReference>
<dbReference type="Pfam" id="PF00756">
    <property type="entry name" value="Esterase"/>
    <property type="match status" value="1"/>
</dbReference>
<keyword evidence="3" id="KW-1185">Reference proteome</keyword>